<organism evidence="1">
    <name type="scientific">marine sediment metagenome</name>
    <dbReference type="NCBI Taxonomy" id="412755"/>
    <lineage>
        <taxon>unclassified sequences</taxon>
        <taxon>metagenomes</taxon>
        <taxon>ecological metagenomes</taxon>
    </lineage>
</organism>
<name>A0A0F9Q624_9ZZZZ</name>
<protein>
    <submittedName>
        <fullName evidence="1">Uncharacterized protein</fullName>
    </submittedName>
</protein>
<evidence type="ECO:0000313" key="1">
    <source>
        <dbReference type="EMBL" id="KKN00803.1"/>
    </source>
</evidence>
<comment type="caution">
    <text evidence="1">The sequence shown here is derived from an EMBL/GenBank/DDBJ whole genome shotgun (WGS) entry which is preliminary data.</text>
</comment>
<accession>A0A0F9Q624</accession>
<gene>
    <name evidence="1" type="ORF">LCGC14_1134280</name>
</gene>
<dbReference type="EMBL" id="LAZR01005334">
    <property type="protein sequence ID" value="KKN00803.1"/>
    <property type="molecule type" value="Genomic_DNA"/>
</dbReference>
<proteinExistence type="predicted"/>
<reference evidence="1" key="1">
    <citation type="journal article" date="2015" name="Nature">
        <title>Complex archaea that bridge the gap between prokaryotes and eukaryotes.</title>
        <authorList>
            <person name="Spang A."/>
            <person name="Saw J.H."/>
            <person name="Jorgensen S.L."/>
            <person name="Zaremba-Niedzwiedzka K."/>
            <person name="Martijn J."/>
            <person name="Lind A.E."/>
            <person name="van Eijk R."/>
            <person name="Schleper C."/>
            <person name="Guy L."/>
            <person name="Ettema T.J."/>
        </authorList>
    </citation>
    <scope>NUCLEOTIDE SEQUENCE</scope>
</reference>
<sequence length="81" mass="9611">MHERKYRIMNDQLVKKVGEKPIPDDEPVFIFRAKDRKALAALVVYHMILDNLDYMAEVQKSITDFRRFQKDNPDKMVEPSS</sequence>
<dbReference type="AlphaFoldDB" id="A0A0F9Q624"/>